<comment type="similarity">
    <text evidence="2">Belongs to the DsbD family.</text>
</comment>
<dbReference type="RefSeq" id="WP_342771406.1">
    <property type="nucleotide sequence ID" value="NZ_RKRA01000001.1"/>
</dbReference>
<dbReference type="Pfam" id="PF02683">
    <property type="entry name" value="DsbD_TM"/>
    <property type="match status" value="1"/>
</dbReference>
<feature type="transmembrane region" description="Helical" evidence="6">
    <location>
        <begin position="84"/>
        <end position="113"/>
    </location>
</feature>
<dbReference type="PANTHER" id="PTHR31272">
    <property type="entry name" value="CYTOCHROME C-TYPE BIOGENESIS PROTEIN HI_1454-RELATED"/>
    <property type="match status" value="1"/>
</dbReference>
<dbReference type="InterPro" id="IPR003834">
    <property type="entry name" value="Cyt_c_assmbl_TM_dom"/>
</dbReference>
<keyword evidence="9" id="KW-1185">Reference proteome</keyword>
<evidence type="ECO:0000256" key="5">
    <source>
        <dbReference type="ARBA" id="ARBA00023136"/>
    </source>
</evidence>
<feature type="transmembrane region" description="Helical" evidence="6">
    <location>
        <begin position="196"/>
        <end position="218"/>
    </location>
</feature>
<sequence length="273" mass="28100">MSLDQIGDAFANLVLTGPMLAALPIAAIAGVVSFASPCVLPLLPGYVGYLGGMAGATTGPRAALTSPASTVTGRRGPSRRAGTAQLLAGVLLFVAGFTAVFVLLGVVFSWAGILLAPWLDVATRVLGVFVIVMGMAFLGRLPVLQREARIHTLPRQGVWGAPLLGVVFGLGWAPCMGPTLAAVLTLSFGEADPARGAVLVLAYSLGLGVPFVVLAMLLSRSTRVLALLRRHRLTIQRLGGALLVVLGIAMVSGLWGLLSGYLQGLVANSQTLV</sequence>
<feature type="transmembrane region" description="Helical" evidence="6">
    <location>
        <begin position="125"/>
        <end position="143"/>
    </location>
</feature>
<dbReference type="AlphaFoldDB" id="A0A3N5A3S1"/>
<keyword evidence="5 6" id="KW-0472">Membrane</keyword>
<feature type="domain" description="Cytochrome C biogenesis protein transmembrane" evidence="7">
    <location>
        <begin position="22"/>
        <end position="251"/>
    </location>
</feature>
<evidence type="ECO:0000313" key="8">
    <source>
        <dbReference type="EMBL" id="RPF28005.1"/>
    </source>
</evidence>
<proteinExistence type="inferred from homology"/>
<gene>
    <name evidence="8" type="ORF">EDD32_2512</name>
</gene>
<keyword evidence="3 6" id="KW-0812">Transmembrane</keyword>
<feature type="transmembrane region" description="Helical" evidence="6">
    <location>
        <begin position="238"/>
        <end position="258"/>
    </location>
</feature>
<accession>A0A3N5A3S1</accession>
<reference evidence="8 9" key="1">
    <citation type="submission" date="2018-11" db="EMBL/GenBank/DDBJ databases">
        <title>Sequencing the genomes of 1000 actinobacteria strains.</title>
        <authorList>
            <person name="Klenk H.-P."/>
        </authorList>
    </citation>
    <scope>NUCLEOTIDE SEQUENCE [LARGE SCALE GENOMIC DNA]</scope>
    <source>
        <strain evidence="8 9">DSM 14418</strain>
    </source>
</reference>
<keyword evidence="4 6" id="KW-1133">Transmembrane helix</keyword>
<evidence type="ECO:0000313" key="9">
    <source>
        <dbReference type="Proteomes" id="UP000280726"/>
    </source>
</evidence>
<dbReference type="GO" id="GO:0016020">
    <property type="term" value="C:membrane"/>
    <property type="evidence" value="ECO:0007669"/>
    <property type="project" value="UniProtKB-SubCell"/>
</dbReference>
<dbReference type="Proteomes" id="UP000280726">
    <property type="component" value="Unassembled WGS sequence"/>
</dbReference>
<organism evidence="8 9">
    <name type="scientific">Georgenia muralis</name>
    <dbReference type="NCBI Taxonomy" id="154117"/>
    <lineage>
        <taxon>Bacteria</taxon>
        <taxon>Bacillati</taxon>
        <taxon>Actinomycetota</taxon>
        <taxon>Actinomycetes</taxon>
        <taxon>Micrococcales</taxon>
        <taxon>Bogoriellaceae</taxon>
        <taxon>Georgenia</taxon>
    </lineage>
</organism>
<protein>
    <submittedName>
        <fullName evidence="8">Cytochrome c-type biogenesis protein</fullName>
    </submittedName>
</protein>
<evidence type="ECO:0000256" key="1">
    <source>
        <dbReference type="ARBA" id="ARBA00004141"/>
    </source>
</evidence>
<feature type="transmembrane region" description="Helical" evidence="6">
    <location>
        <begin position="163"/>
        <end position="184"/>
    </location>
</feature>
<comment type="caution">
    <text evidence="8">The sequence shown here is derived from an EMBL/GenBank/DDBJ whole genome shotgun (WGS) entry which is preliminary data.</text>
</comment>
<evidence type="ECO:0000256" key="3">
    <source>
        <dbReference type="ARBA" id="ARBA00022692"/>
    </source>
</evidence>
<comment type="subcellular location">
    <subcellularLocation>
        <location evidence="1">Membrane</location>
        <topology evidence="1">Multi-pass membrane protein</topology>
    </subcellularLocation>
</comment>
<name>A0A3N5A3S1_9MICO</name>
<evidence type="ECO:0000256" key="6">
    <source>
        <dbReference type="SAM" id="Phobius"/>
    </source>
</evidence>
<dbReference type="GO" id="GO:0017004">
    <property type="term" value="P:cytochrome complex assembly"/>
    <property type="evidence" value="ECO:0007669"/>
    <property type="project" value="InterPro"/>
</dbReference>
<evidence type="ECO:0000256" key="2">
    <source>
        <dbReference type="ARBA" id="ARBA00006143"/>
    </source>
</evidence>
<feature type="transmembrane region" description="Helical" evidence="6">
    <location>
        <begin position="20"/>
        <end position="43"/>
    </location>
</feature>
<dbReference type="InterPro" id="IPR051790">
    <property type="entry name" value="Cytochrome_c-biogenesis_DsbD"/>
</dbReference>
<dbReference type="PANTHER" id="PTHR31272:SF4">
    <property type="entry name" value="CYTOCHROME C-TYPE BIOGENESIS PROTEIN HI_1454-RELATED"/>
    <property type="match status" value="1"/>
</dbReference>
<evidence type="ECO:0000256" key="4">
    <source>
        <dbReference type="ARBA" id="ARBA00022989"/>
    </source>
</evidence>
<dbReference type="EMBL" id="RKRA01000001">
    <property type="protein sequence ID" value="RPF28005.1"/>
    <property type="molecule type" value="Genomic_DNA"/>
</dbReference>
<evidence type="ECO:0000259" key="7">
    <source>
        <dbReference type="Pfam" id="PF02683"/>
    </source>
</evidence>